<feature type="compositionally biased region" description="Basic and acidic residues" evidence="1">
    <location>
        <begin position="291"/>
        <end position="303"/>
    </location>
</feature>
<dbReference type="Proteomes" id="UP000289323">
    <property type="component" value="Unassembled WGS sequence"/>
</dbReference>
<name>A0A446B5C0_9PEZI</name>
<feature type="compositionally biased region" description="Acidic residues" evidence="1">
    <location>
        <begin position="215"/>
        <end position="233"/>
    </location>
</feature>
<dbReference type="EMBL" id="OUUZ01000001">
    <property type="protein sequence ID" value="SPQ17691.1"/>
    <property type="molecule type" value="Genomic_DNA"/>
</dbReference>
<protein>
    <submittedName>
        <fullName evidence="2">2b9c96e6-f9e0-477a-af68-fff339d159d8</fullName>
    </submittedName>
</protein>
<feature type="region of interest" description="Disordered" evidence="1">
    <location>
        <begin position="260"/>
        <end position="303"/>
    </location>
</feature>
<sequence>MGNEMFQQYSSQLDMPHSMPGAQLLQTATAGLPIPQGPRRAAATTRLQNITFVPKNEDKAYGYVRVIKPTPNLHTRKPAIRPSQAIASHAAFTRARYAVGKPTKPRRLRKYDITLHLWRKNSSRRRRALGMLDSGNRFGALLDLRVALALGYRAADLAGPPRVLQTVGGGELLTAGVVKIRYYVGGDADTLHERDFHVLETLAGGYDVNLPMGEVDPDGQAEGEAEVEGEAEGGEPPVVAWTVQKKREPTEDELRAMAERVREAEAAAERAEEERAVREAAKKAAKKAAKRDKEKEKKSGKGL</sequence>
<evidence type="ECO:0000313" key="3">
    <source>
        <dbReference type="Proteomes" id="UP000289323"/>
    </source>
</evidence>
<feature type="region of interest" description="Disordered" evidence="1">
    <location>
        <begin position="214"/>
        <end position="238"/>
    </location>
</feature>
<dbReference type="AlphaFoldDB" id="A0A446B5C0"/>
<evidence type="ECO:0000256" key="1">
    <source>
        <dbReference type="SAM" id="MobiDB-lite"/>
    </source>
</evidence>
<feature type="compositionally biased region" description="Basic and acidic residues" evidence="1">
    <location>
        <begin position="260"/>
        <end position="282"/>
    </location>
</feature>
<organism evidence="2 3">
    <name type="scientific">Thermothielavioides terrestris</name>
    <dbReference type="NCBI Taxonomy" id="2587410"/>
    <lineage>
        <taxon>Eukaryota</taxon>
        <taxon>Fungi</taxon>
        <taxon>Dikarya</taxon>
        <taxon>Ascomycota</taxon>
        <taxon>Pezizomycotina</taxon>
        <taxon>Sordariomycetes</taxon>
        <taxon>Sordariomycetidae</taxon>
        <taxon>Sordariales</taxon>
        <taxon>Chaetomiaceae</taxon>
        <taxon>Thermothielavioides</taxon>
    </lineage>
</organism>
<gene>
    <name evidence="2" type="ORF">TT172_LOCUS110</name>
</gene>
<accession>A0A446B5C0</accession>
<evidence type="ECO:0000313" key="2">
    <source>
        <dbReference type="EMBL" id="SPQ17691.1"/>
    </source>
</evidence>
<reference evidence="2 3" key="1">
    <citation type="submission" date="2018-04" db="EMBL/GenBank/DDBJ databases">
        <authorList>
            <person name="Huttner S."/>
            <person name="Dainat J."/>
        </authorList>
    </citation>
    <scope>NUCLEOTIDE SEQUENCE [LARGE SCALE GENOMIC DNA]</scope>
</reference>
<proteinExistence type="predicted"/>